<protein>
    <submittedName>
        <fullName evidence="1">Uncharacterized protein</fullName>
    </submittedName>
</protein>
<evidence type="ECO:0000313" key="2">
    <source>
        <dbReference type="Proteomes" id="UP000224829"/>
    </source>
</evidence>
<accession>A0A1Y0T1F6</accession>
<dbReference type="Proteomes" id="UP000224829">
    <property type="component" value="Segment"/>
</dbReference>
<keyword evidence="2" id="KW-1185">Reference proteome</keyword>
<reference evidence="1 2" key="1">
    <citation type="submission" date="2017-05" db="EMBL/GenBank/DDBJ databases">
        <authorList>
            <person name="Song R."/>
            <person name="Chenine A.L."/>
            <person name="Ruprecht R.M."/>
        </authorList>
    </citation>
    <scope>NUCLEOTIDE SEQUENCE [LARGE SCALE GENOMIC DNA]</scope>
</reference>
<proteinExistence type="predicted"/>
<gene>
    <name evidence="1" type="ORF">NOXIFER_199</name>
</gene>
<dbReference type="EMBL" id="MF063068">
    <property type="protein sequence ID" value="ARV77368.1"/>
    <property type="molecule type" value="Genomic_DNA"/>
</dbReference>
<sequence length="82" mass="9037">MKQAVLKFLLRQTLSLVLANRRTATLAVGRAEASYQGGDKPFVRRGNVYRFIKENAPAGTPKYLLDVGTEAAQALDELSRSK</sequence>
<evidence type="ECO:0000313" key="1">
    <source>
        <dbReference type="EMBL" id="ARV77368.1"/>
    </source>
</evidence>
<name>A0A1Y0T1F6_9CAUD</name>
<organism evidence="1 2">
    <name type="scientific">Pseudomonas phage Noxifer</name>
    <dbReference type="NCBI Taxonomy" id="2006684"/>
    <lineage>
        <taxon>Viruses</taxon>
        <taxon>Duplodnaviria</taxon>
        <taxon>Heunggongvirae</taxon>
        <taxon>Uroviricota</taxon>
        <taxon>Caudoviricetes</taxon>
        <taxon>Chimalliviridae</taxon>
        <taxon>Noxifervirus</taxon>
        <taxon>Noxifervirus noxifer</taxon>
    </lineage>
</organism>